<dbReference type="Proteomes" id="UP001060085">
    <property type="component" value="Linkage Group LG04"/>
</dbReference>
<evidence type="ECO:0000313" key="2">
    <source>
        <dbReference type="Proteomes" id="UP001060085"/>
    </source>
</evidence>
<proteinExistence type="predicted"/>
<gene>
    <name evidence="1" type="ORF">M9H77_18114</name>
</gene>
<dbReference type="EMBL" id="CM044704">
    <property type="protein sequence ID" value="KAI5668261.1"/>
    <property type="molecule type" value="Genomic_DNA"/>
</dbReference>
<comment type="caution">
    <text evidence="1">The sequence shown here is derived from an EMBL/GenBank/DDBJ whole genome shotgun (WGS) entry which is preliminary data.</text>
</comment>
<evidence type="ECO:0000313" key="1">
    <source>
        <dbReference type="EMBL" id="KAI5668261.1"/>
    </source>
</evidence>
<keyword evidence="2" id="KW-1185">Reference proteome</keyword>
<organism evidence="1 2">
    <name type="scientific">Catharanthus roseus</name>
    <name type="common">Madagascar periwinkle</name>
    <name type="synonym">Vinca rosea</name>
    <dbReference type="NCBI Taxonomy" id="4058"/>
    <lineage>
        <taxon>Eukaryota</taxon>
        <taxon>Viridiplantae</taxon>
        <taxon>Streptophyta</taxon>
        <taxon>Embryophyta</taxon>
        <taxon>Tracheophyta</taxon>
        <taxon>Spermatophyta</taxon>
        <taxon>Magnoliopsida</taxon>
        <taxon>eudicotyledons</taxon>
        <taxon>Gunneridae</taxon>
        <taxon>Pentapetalae</taxon>
        <taxon>asterids</taxon>
        <taxon>lamiids</taxon>
        <taxon>Gentianales</taxon>
        <taxon>Apocynaceae</taxon>
        <taxon>Rauvolfioideae</taxon>
        <taxon>Vinceae</taxon>
        <taxon>Catharanthinae</taxon>
        <taxon>Catharanthus</taxon>
    </lineage>
</organism>
<accession>A0ACC0B6J9</accession>
<reference evidence="2" key="1">
    <citation type="journal article" date="2023" name="Nat. Plants">
        <title>Single-cell RNA sequencing provides a high-resolution roadmap for understanding the multicellular compartmentation of specialized metabolism.</title>
        <authorList>
            <person name="Sun S."/>
            <person name="Shen X."/>
            <person name="Li Y."/>
            <person name="Li Y."/>
            <person name="Wang S."/>
            <person name="Li R."/>
            <person name="Zhang H."/>
            <person name="Shen G."/>
            <person name="Guo B."/>
            <person name="Wei J."/>
            <person name="Xu J."/>
            <person name="St-Pierre B."/>
            <person name="Chen S."/>
            <person name="Sun C."/>
        </authorList>
    </citation>
    <scope>NUCLEOTIDE SEQUENCE [LARGE SCALE GENOMIC DNA]</scope>
</reference>
<name>A0ACC0B6J9_CATRO</name>
<protein>
    <submittedName>
        <fullName evidence="1">Uncharacterized protein</fullName>
    </submittedName>
</protein>
<sequence>MGCFVASKSKEEVFLDPTIDSSPTIHGGILSMEKEDSLNLPPMKKPFDIIWKRHSNLENFHLEKGYNFGAYDRNDCDGRWRYLRSMTTFHGNRSYRDEPMVERRLMDRGDIVGREIDRKNGDGGLDPLMSSSVMFDPSCYGFGNLDDTFLVELNIVGFALEFDRNSLQHVFTVTSTRGRRHTMEFEGQGKNVCEN</sequence>